<gene>
    <name evidence="2" type="ORF">GK108_10190</name>
</gene>
<feature type="domain" description="ER-bound oxygenase mpaB/mpaB'/Rubber oxygenase catalytic" evidence="1">
    <location>
        <begin position="125"/>
        <end position="325"/>
    </location>
</feature>
<dbReference type="InterPro" id="IPR018713">
    <property type="entry name" value="MPAB/Lcp_cat_dom"/>
</dbReference>
<dbReference type="Proteomes" id="UP000474175">
    <property type="component" value="Unassembled WGS sequence"/>
</dbReference>
<evidence type="ECO:0000313" key="3">
    <source>
        <dbReference type="Proteomes" id="UP000474175"/>
    </source>
</evidence>
<organism evidence="2 3">
    <name type="scientific">Spirosoma terrae</name>
    <dbReference type="NCBI Taxonomy" id="1968276"/>
    <lineage>
        <taxon>Bacteria</taxon>
        <taxon>Pseudomonadati</taxon>
        <taxon>Bacteroidota</taxon>
        <taxon>Cytophagia</taxon>
        <taxon>Cytophagales</taxon>
        <taxon>Cytophagaceae</taxon>
        <taxon>Spirosoma</taxon>
    </lineage>
</organism>
<dbReference type="PANTHER" id="PTHR37539">
    <property type="entry name" value="SECRETED PROTEIN-RELATED"/>
    <property type="match status" value="1"/>
</dbReference>
<sequence>MSVPIKPARSYADELLQRFRTQGDPPADHVIDSIAKTKGVGGIRQLMSWLIKPTHVETDVAEQEAIRHFFVEQNQLPTWADWEKMKLGMAVFQQHGRQIGLILGCFSLPYCYLGANGAQVLWLTERIKKDTARRLQETGDWLFGVSTRNEWETGKAIQRTLTVRLIHACARWFVQHSGRWQDDWGLPVNQEDMAGTNLAFSYIVLRGLRKLDTTLSEEQEEGFLHHFNVVGYLNGIAEELLPQNLRQAYLLDRAIVRRQFRPSDAGKGLTSALLDAIAQQPNGEKSTKTDRPEAVRNLAAGEMRFFLGDQYADWLAIPPVPVEKRFVNVLNRLPIFSNSVYS</sequence>
<evidence type="ECO:0000259" key="1">
    <source>
        <dbReference type="Pfam" id="PF09995"/>
    </source>
</evidence>
<comment type="caution">
    <text evidence="2">The sequence shown here is derived from an EMBL/GenBank/DDBJ whole genome shotgun (WGS) entry which is preliminary data.</text>
</comment>
<evidence type="ECO:0000313" key="2">
    <source>
        <dbReference type="EMBL" id="NDU95240.1"/>
    </source>
</evidence>
<dbReference type="Pfam" id="PF09995">
    <property type="entry name" value="MPAB_Lcp_cat"/>
    <property type="match status" value="1"/>
</dbReference>
<dbReference type="GO" id="GO:0016491">
    <property type="term" value="F:oxidoreductase activity"/>
    <property type="evidence" value="ECO:0007669"/>
    <property type="project" value="InterPro"/>
</dbReference>
<dbReference type="PANTHER" id="PTHR37539:SF1">
    <property type="entry name" value="ER-BOUND OXYGENASE MPAB_MPAB'_RUBBER OXYGENASE CATALYTIC DOMAIN-CONTAINING PROTEIN"/>
    <property type="match status" value="1"/>
</dbReference>
<keyword evidence="3" id="KW-1185">Reference proteome</keyword>
<accession>A0A6L9L459</accession>
<dbReference type="InterPro" id="IPR037473">
    <property type="entry name" value="Lcp-like"/>
</dbReference>
<dbReference type="RefSeq" id="WP_163946786.1">
    <property type="nucleotide sequence ID" value="NZ_JAAFZH010000003.1"/>
</dbReference>
<name>A0A6L9L459_9BACT</name>
<dbReference type="AlphaFoldDB" id="A0A6L9L459"/>
<reference evidence="2 3" key="1">
    <citation type="submission" date="2020-02" db="EMBL/GenBank/DDBJ databases">
        <title>Draft genome sequence of two Spirosoma agri KCTC 52727 and Spirosoma terrae KCTC 52035.</title>
        <authorList>
            <person name="Rojas J."/>
            <person name="Ambika Manirajan B."/>
            <person name="Suarez C."/>
            <person name="Ratering S."/>
            <person name="Schnell S."/>
        </authorList>
    </citation>
    <scope>NUCLEOTIDE SEQUENCE [LARGE SCALE GENOMIC DNA]</scope>
    <source>
        <strain evidence="2 3">KCTC 52035</strain>
    </source>
</reference>
<protein>
    <submittedName>
        <fullName evidence="2">DUF2236 domain-containing protein</fullName>
    </submittedName>
</protein>
<dbReference type="EMBL" id="JAAFZH010000003">
    <property type="protein sequence ID" value="NDU95240.1"/>
    <property type="molecule type" value="Genomic_DNA"/>
</dbReference>
<proteinExistence type="predicted"/>